<evidence type="ECO:0000256" key="2">
    <source>
        <dbReference type="SAM" id="SignalP"/>
    </source>
</evidence>
<gene>
    <name evidence="3" type="ORF">DCAR_0414706</name>
</gene>
<dbReference type="EMBL" id="CP093346">
    <property type="protein sequence ID" value="WOG95390.1"/>
    <property type="molecule type" value="Genomic_DNA"/>
</dbReference>
<dbReference type="Proteomes" id="UP000077755">
    <property type="component" value="Chromosome 4"/>
</dbReference>
<dbReference type="AlphaFoldDB" id="A0AAF0WST0"/>
<dbReference type="KEGG" id="dcr:108216956"/>
<dbReference type="InterPro" id="IPR040361">
    <property type="entry name" value="TPD1"/>
</dbReference>
<accession>A0AAF0WST0</accession>
<organism evidence="3 4">
    <name type="scientific">Daucus carota subsp. sativus</name>
    <name type="common">Carrot</name>
    <dbReference type="NCBI Taxonomy" id="79200"/>
    <lineage>
        <taxon>Eukaryota</taxon>
        <taxon>Viridiplantae</taxon>
        <taxon>Streptophyta</taxon>
        <taxon>Embryophyta</taxon>
        <taxon>Tracheophyta</taxon>
        <taxon>Spermatophyta</taxon>
        <taxon>Magnoliopsida</taxon>
        <taxon>eudicotyledons</taxon>
        <taxon>Gunneridae</taxon>
        <taxon>Pentapetalae</taxon>
        <taxon>asterids</taxon>
        <taxon>campanulids</taxon>
        <taxon>Apiales</taxon>
        <taxon>Apiaceae</taxon>
        <taxon>Apioideae</taxon>
        <taxon>Scandiceae</taxon>
        <taxon>Daucinae</taxon>
        <taxon>Daucus</taxon>
        <taxon>Daucus sect. Daucus</taxon>
    </lineage>
</organism>
<keyword evidence="1 2" id="KW-0732">Signal</keyword>
<reference evidence="3" key="2">
    <citation type="submission" date="2022-03" db="EMBL/GenBank/DDBJ databases">
        <title>Draft title - Genomic analysis of global carrot germplasm unveils the trajectory of domestication and the origin of high carotenoid orange carrot.</title>
        <authorList>
            <person name="Iorizzo M."/>
            <person name="Ellison S."/>
            <person name="Senalik D."/>
            <person name="Macko-Podgorni A."/>
            <person name="Grzebelus D."/>
            <person name="Bostan H."/>
            <person name="Rolling W."/>
            <person name="Curaba J."/>
            <person name="Simon P."/>
        </authorList>
    </citation>
    <scope>NUCLEOTIDE SEQUENCE</scope>
    <source>
        <tissue evidence="3">Leaf</tissue>
    </source>
</reference>
<sequence length="120" mass="13446">MIKYDFFTIFLFILVTSGCWGCSNVDVKVIIGPSGRQVQGKPEWTVIVFNSCTCPVGGIVLSCPEFETVEPIDPSMFLRSGDGRCLINQGNDLLPKTFIRFAYAWDTKFNLPVRDINPEC</sequence>
<name>A0AAF0WST0_DAUCS</name>
<dbReference type="PANTHER" id="PTHR33184:SF72">
    <property type="entry name" value="BETA-1,3-N-ACETYLGLUCOSAMINYLTRANSFERASE FAMILY PROTEIN"/>
    <property type="match status" value="1"/>
</dbReference>
<feature type="chain" id="PRO_5041930811" evidence="2">
    <location>
        <begin position="22"/>
        <end position="120"/>
    </location>
</feature>
<feature type="signal peptide" evidence="2">
    <location>
        <begin position="1"/>
        <end position="21"/>
    </location>
</feature>
<keyword evidence="4" id="KW-1185">Reference proteome</keyword>
<reference evidence="3" key="1">
    <citation type="journal article" date="2016" name="Nat. Genet.">
        <title>A high-quality carrot genome assembly provides new insights into carotenoid accumulation and asterid genome evolution.</title>
        <authorList>
            <person name="Iorizzo M."/>
            <person name="Ellison S."/>
            <person name="Senalik D."/>
            <person name="Zeng P."/>
            <person name="Satapoomin P."/>
            <person name="Huang J."/>
            <person name="Bowman M."/>
            <person name="Iovene M."/>
            <person name="Sanseverino W."/>
            <person name="Cavagnaro P."/>
            <person name="Yildiz M."/>
            <person name="Macko-Podgorni A."/>
            <person name="Moranska E."/>
            <person name="Grzebelus E."/>
            <person name="Grzebelus D."/>
            <person name="Ashrafi H."/>
            <person name="Zheng Z."/>
            <person name="Cheng S."/>
            <person name="Spooner D."/>
            <person name="Van Deynze A."/>
            <person name="Simon P."/>
        </authorList>
    </citation>
    <scope>NUCLEOTIDE SEQUENCE</scope>
    <source>
        <tissue evidence="3">Leaf</tissue>
    </source>
</reference>
<proteinExistence type="predicted"/>
<evidence type="ECO:0000256" key="1">
    <source>
        <dbReference type="ARBA" id="ARBA00022729"/>
    </source>
</evidence>
<dbReference type="Pfam" id="PF24068">
    <property type="entry name" value="TPD1_C"/>
    <property type="match status" value="1"/>
</dbReference>
<evidence type="ECO:0000313" key="3">
    <source>
        <dbReference type="EMBL" id="WOG95390.1"/>
    </source>
</evidence>
<dbReference type="PROSITE" id="PS51257">
    <property type="entry name" value="PROKAR_LIPOPROTEIN"/>
    <property type="match status" value="1"/>
</dbReference>
<protein>
    <submittedName>
        <fullName evidence="3">Uncharacterized protein</fullName>
    </submittedName>
</protein>
<evidence type="ECO:0000313" key="4">
    <source>
        <dbReference type="Proteomes" id="UP000077755"/>
    </source>
</evidence>
<dbReference type="GO" id="GO:0001709">
    <property type="term" value="P:cell fate determination"/>
    <property type="evidence" value="ECO:0007669"/>
    <property type="project" value="TreeGrafter"/>
</dbReference>
<dbReference type="PANTHER" id="PTHR33184">
    <property type="entry name" value="PROTEIN TAPETUM DETERMINANT 1-LIKE-RELATED"/>
    <property type="match status" value="1"/>
</dbReference>